<evidence type="ECO:0000256" key="1">
    <source>
        <dbReference type="SAM" id="MobiDB-lite"/>
    </source>
</evidence>
<evidence type="ECO:0000313" key="4">
    <source>
        <dbReference type="WBParaSite" id="SSLN_0001349901-mRNA-1"/>
    </source>
</evidence>
<accession>A0A183T950</accession>
<evidence type="ECO:0000313" key="2">
    <source>
        <dbReference type="EMBL" id="VDL99383.1"/>
    </source>
</evidence>
<feature type="compositionally biased region" description="Basic residues" evidence="1">
    <location>
        <begin position="154"/>
        <end position="170"/>
    </location>
</feature>
<protein>
    <submittedName>
        <fullName evidence="2 4">Uncharacterized protein</fullName>
    </submittedName>
</protein>
<dbReference type="EMBL" id="UYSU01037714">
    <property type="protein sequence ID" value="VDL99383.1"/>
    <property type="molecule type" value="Genomic_DNA"/>
</dbReference>
<organism evidence="4">
    <name type="scientific">Schistocephalus solidus</name>
    <name type="common">Tapeworm</name>
    <dbReference type="NCBI Taxonomy" id="70667"/>
    <lineage>
        <taxon>Eukaryota</taxon>
        <taxon>Metazoa</taxon>
        <taxon>Spiralia</taxon>
        <taxon>Lophotrochozoa</taxon>
        <taxon>Platyhelminthes</taxon>
        <taxon>Cestoda</taxon>
        <taxon>Eucestoda</taxon>
        <taxon>Diphyllobothriidea</taxon>
        <taxon>Diphyllobothriidae</taxon>
        <taxon>Schistocephalus</taxon>
    </lineage>
</organism>
<reference evidence="2 3" key="2">
    <citation type="submission" date="2018-11" db="EMBL/GenBank/DDBJ databases">
        <authorList>
            <consortium name="Pathogen Informatics"/>
        </authorList>
    </citation>
    <scope>NUCLEOTIDE SEQUENCE [LARGE SCALE GENOMIC DNA]</scope>
    <source>
        <strain evidence="2 3">NST_G2</strain>
    </source>
</reference>
<feature type="region of interest" description="Disordered" evidence="1">
    <location>
        <begin position="154"/>
        <end position="173"/>
    </location>
</feature>
<dbReference type="WBParaSite" id="SSLN_0001349901-mRNA-1">
    <property type="protein sequence ID" value="SSLN_0001349901-mRNA-1"/>
    <property type="gene ID" value="SSLN_0001349901"/>
</dbReference>
<dbReference type="Proteomes" id="UP000275846">
    <property type="component" value="Unassembled WGS sequence"/>
</dbReference>
<feature type="region of interest" description="Disordered" evidence="1">
    <location>
        <begin position="56"/>
        <end position="119"/>
    </location>
</feature>
<dbReference type="AlphaFoldDB" id="A0A183T950"/>
<gene>
    <name evidence="2" type="ORF">SSLN_LOCUS12998</name>
</gene>
<name>A0A183T950_SCHSO</name>
<proteinExistence type="predicted"/>
<evidence type="ECO:0000313" key="3">
    <source>
        <dbReference type="Proteomes" id="UP000275846"/>
    </source>
</evidence>
<sequence>MSKALRINSANVQALPTCSRCKKIKLHQLLDQRTSFLPTPLQTLRLRPPPTPMITLQMPRRHQSSSPSSLPPSLNPVVDHSNDHHWHPFPASTVEANSKYPPPSTYTATASSTGNGDSIPVLDGRTRAWSTNTQQRLPPPLPTRIHKLNWPARPHVRPRERKPPRRRYTCSRRPTMPCMSGVLVQGSLHQGHATLRRERFPTD</sequence>
<reference evidence="4" key="1">
    <citation type="submission" date="2016-06" db="UniProtKB">
        <authorList>
            <consortium name="WormBaseParasite"/>
        </authorList>
    </citation>
    <scope>IDENTIFICATION</scope>
</reference>
<keyword evidence="3" id="KW-1185">Reference proteome</keyword>